<feature type="domain" description="DhaK" evidence="3">
    <location>
        <begin position="9"/>
        <end position="219"/>
    </location>
</feature>
<proteinExistence type="predicted"/>
<reference evidence="4" key="1">
    <citation type="journal article" date="2019" name="PeerJ">
        <title>Genes of the pig, Sus scrofa, reconstructed with EvidentialGene.</title>
        <authorList>
            <person name="Gilbert D.G."/>
        </authorList>
    </citation>
    <scope>NUCLEOTIDE SEQUENCE</scope>
</reference>
<dbReference type="EMBL" id="DQIR01173436">
    <property type="protein sequence ID" value="HDB28913.1"/>
    <property type="molecule type" value="Transcribed_RNA"/>
</dbReference>
<dbReference type="AlphaFoldDB" id="A0A480S340"/>
<dbReference type="SUPFAM" id="SSF82549">
    <property type="entry name" value="DAK1/DegV-like"/>
    <property type="match status" value="1"/>
</dbReference>
<dbReference type="InterPro" id="IPR004006">
    <property type="entry name" value="DhaK_dom"/>
</dbReference>
<accession>A0A480S340</accession>
<dbReference type="InterPro" id="IPR050861">
    <property type="entry name" value="Dihydroxyacetone_Kinase"/>
</dbReference>
<protein>
    <submittedName>
        <fullName evidence="4">Triokinase/FMN cyclase isoform b</fullName>
    </submittedName>
</protein>
<dbReference type="PANTHER" id="PTHR28629:SF4">
    <property type="entry name" value="TRIOKINASE_FMN CYCLASE"/>
    <property type="match status" value="1"/>
</dbReference>
<dbReference type="FunFam" id="3.40.50.10440:FF:000001">
    <property type="entry name" value="Dihydroxyacetone kinase, DhaK subunit"/>
    <property type="match status" value="1"/>
</dbReference>
<comment type="catalytic activity">
    <reaction evidence="1">
        <text>D-glyceraldehyde + ATP = D-glyceraldehyde 3-phosphate + ADP + H(+)</text>
        <dbReference type="Rhea" id="RHEA:13941"/>
        <dbReference type="ChEBI" id="CHEBI:15378"/>
        <dbReference type="ChEBI" id="CHEBI:17378"/>
        <dbReference type="ChEBI" id="CHEBI:30616"/>
        <dbReference type="ChEBI" id="CHEBI:59776"/>
        <dbReference type="ChEBI" id="CHEBI:456216"/>
        <dbReference type="EC" id="2.7.1.28"/>
    </reaction>
</comment>
<evidence type="ECO:0000256" key="1">
    <source>
        <dbReference type="ARBA" id="ARBA00047974"/>
    </source>
</evidence>
<comment type="catalytic activity">
    <reaction evidence="2">
        <text>dihydroxyacetone + ATP = dihydroxyacetone phosphate + ADP + H(+)</text>
        <dbReference type="Rhea" id="RHEA:15773"/>
        <dbReference type="ChEBI" id="CHEBI:15378"/>
        <dbReference type="ChEBI" id="CHEBI:16016"/>
        <dbReference type="ChEBI" id="CHEBI:30616"/>
        <dbReference type="ChEBI" id="CHEBI:57642"/>
        <dbReference type="ChEBI" id="CHEBI:456216"/>
        <dbReference type="EC" id="2.7.1.29"/>
    </reaction>
</comment>
<dbReference type="Gene3D" id="3.30.1180.20">
    <property type="entry name" value="Dihydroxyacetone kinase, domain 2"/>
    <property type="match status" value="1"/>
</dbReference>
<keyword evidence="4" id="KW-0418">Kinase</keyword>
<evidence type="ECO:0000313" key="4">
    <source>
        <dbReference type="EMBL" id="HDB41766.1"/>
    </source>
</evidence>
<dbReference type="EMBL" id="DQIR01186289">
    <property type="protein sequence ID" value="HDB41766.1"/>
    <property type="molecule type" value="Transcribed_RNA"/>
</dbReference>
<dbReference type="GO" id="GO:0006071">
    <property type="term" value="P:glycerol metabolic process"/>
    <property type="evidence" value="ECO:0007669"/>
    <property type="project" value="InterPro"/>
</dbReference>
<sequence>MTSKKLVNSVAGCADDALAGLVACNPSLQLLQGHRVALRSDLDSLKGRVALLSGGGSGHEPAHAGFIGKGMLTGVIAGAVFTSPAVGSILAAIRAVAQAGTVGTLLIVKNYTGDRLNFGLAREQARAEGIPVEMVVVGDDSAFTVLKKAGRRGLCGTVLIHKVAGALAEAGVGLEEITNRVSVVAKAMGTLGVSLSSCSVPGSRPTFELSAGEVELGLGKPAPSLSSHACHLRFAPVPTWPSLLPWSHHLGGPSIFKWAHEVFVAQPAWFLPTLPPIPRALAAWGSVPCPAPCLCSHHPGSPAPTKMQSHSEVIPAAKLSRFIPCASRAMGRGYMWPLCDRLSLKLLG</sequence>
<evidence type="ECO:0000256" key="2">
    <source>
        <dbReference type="ARBA" id="ARBA00048898"/>
    </source>
</evidence>
<organism evidence="4">
    <name type="scientific">Sus scrofa</name>
    <name type="common">Pig</name>
    <dbReference type="NCBI Taxonomy" id="9823"/>
    <lineage>
        <taxon>Eukaryota</taxon>
        <taxon>Metazoa</taxon>
        <taxon>Chordata</taxon>
        <taxon>Craniata</taxon>
        <taxon>Vertebrata</taxon>
        <taxon>Euteleostomi</taxon>
        <taxon>Mammalia</taxon>
        <taxon>Eutheria</taxon>
        <taxon>Laurasiatheria</taxon>
        <taxon>Artiodactyla</taxon>
        <taxon>Suina</taxon>
        <taxon>Suidae</taxon>
        <taxon>Sus</taxon>
    </lineage>
</organism>
<keyword evidence="4" id="KW-0808">Transferase</keyword>
<dbReference type="PANTHER" id="PTHR28629">
    <property type="entry name" value="TRIOKINASE/FMN CYCLASE"/>
    <property type="match status" value="1"/>
</dbReference>
<evidence type="ECO:0000259" key="3">
    <source>
        <dbReference type="PROSITE" id="PS51481"/>
    </source>
</evidence>
<dbReference type="PROSITE" id="PS51481">
    <property type="entry name" value="DHAK"/>
    <property type="match status" value="1"/>
</dbReference>
<dbReference type="Gene3D" id="3.40.50.10440">
    <property type="entry name" value="Dihydroxyacetone kinase, domain 1"/>
    <property type="match status" value="1"/>
</dbReference>
<dbReference type="Pfam" id="PF02733">
    <property type="entry name" value="Dak1"/>
    <property type="match status" value="1"/>
</dbReference>
<dbReference type="GO" id="GO:0004371">
    <property type="term" value="F:glycerone kinase activity"/>
    <property type="evidence" value="ECO:0007669"/>
    <property type="project" value="UniProtKB-EC"/>
</dbReference>
<dbReference type="GO" id="GO:0050354">
    <property type="term" value="F:triokinase activity"/>
    <property type="evidence" value="ECO:0007669"/>
    <property type="project" value="UniProtKB-EC"/>
</dbReference>
<name>A0A480S340_PIG</name>